<dbReference type="EMBL" id="RWGY01000009">
    <property type="protein sequence ID" value="TVU34707.1"/>
    <property type="molecule type" value="Genomic_DNA"/>
</dbReference>
<keyword evidence="3" id="KW-1185">Reference proteome</keyword>
<name>A0A5J9VGU6_9POAL</name>
<gene>
    <name evidence="2" type="ORF">EJB05_16554</name>
</gene>
<sequence>MTTAQGRPRRSSSSSIFPSSSFSTFPSSSPVVAASRSPSSSSAPSQRQAPLPRRRHGWVAGWPLASLNRGDLGIPERLRHSRGVVVNGGRGRRRSRVGMKEREEDEKAPEGGPRRTWRHVRADLRWRARRRRGGGCGRGGAGAVKCPSAAVGASRARTSPASGILRVTIILGNLSTYTKAGKEPIHLNRGTQMFSAQDQILYI</sequence>
<evidence type="ECO:0000313" key="2">
    <source>
        <dbReference type="EMBL" id="TVU34707.1"/>
    </source>
</evidence>
<protein>
    <submittedName>
        <fullName evidence="2">Uncharacterized protein</fullName>
    </submittedName>
</protein>
<comment type="caution">
    <text evidence="2">The sequence shown here is derived from an EMBL/GenBank/DDBJ whole genome shotgun (WGS) entry which is preliminary data.</text>
</comment>
<evidence type="ECO:0000256" key="1">
    <source>
        <dbReference type="SAM" id="MobiDB-lite"/>
    </source>
</evidence>
<feature type="region of interest" description="Disordered" evidence="1">
    <location>
        <begin position="1"/>
        <end position="60"/>
    </location>
</feature>
<reference evidence="2 3" key="1">
    <citation type="journal article" date="2019" name="Sci. Rep.">
        <title>A high-quality genome of Eragrostis curvula grass provides insights into Poaceae evolution and supports new strategies to enhance forage quality.</title>
        <authorList>
            <person name="Carballo J."/>
            <person name="Santos B.A.C.M."/>
            <person name="Zappacosta D."/>
            <person name="Garbus I."/>
            <person name="Selva J.P."/>
            <person name="Gallo C.A."/>
            <person name="Diaz A."/>
            <person name="Albertini E."/>
            <person name="Caccamo M."/>
            <person name="Echenique V."/>
        </authorList>
    </citation>
    <scope>NUCLEOTIDE SEQUENCE [LARGE SCALE GENOMIC DNA]</scope>
    <source>
        <strain evidence="3">cv. Victoria</strain>
        <tissue evidence="2">Leaf</tissue>
    </source>
</reference>
<proteinExistence type="predicted"/>
<feature type="compositionally biased region" description="Low complexity" evidence="1">
    <location>
        <begin position="11"/>
        <end position="45"/>
    </location>
</feature>
<dbReference type="Proteomes" id="UP000324897">
    <property type="component" value="Unassembled WGS sequence"/>
</dbReference>
<dbReference type="Gramene" id="TVU34707">
    <property type="protein sequence ID" value="TVU34707"/>
    <property type="gene ID" value="EJB05_16554"/>
</dbReference>
<organism evidence="2 3">
    <name type="scientific">Eragrostis curvula</name>
    <name type="common">weeping love grass</name>
    <dbReference type="NCBI Taxonomy" id="38414"/>
    <lineage>
        <taxon>Eukaryota</taxon>
        <taxon>Viridiplantae</taxon>
        <taxon>Streptophyta</taxon>
        <taxon>Embryophyta</taxon>
        <taxon>Tracheophyta</taxon>
        <taxon>Spermatophyta</taxon>
        <taxon>Magnoliopsida</taxon>
        <taxon>Liliopsida</taxon>
        <taxon>Poales</taxon>
        <taxon>Poaceae</taxon>
        <taxon>PACMAD clade</taxon>
        <taxon>Chloridoideae</taxon>
        <taxon>Eragrostideae</taxon>
        <taxon>Eragrostidinae</taxon>
        <taxon>Eragrostis</taxon>
    </lineage>
</organism>
<dbReference type="AlphaFoldDB" id="A0A5J9VGU6"/>
<evidence type="ECO:0000313" key="3">
    <source>
        <dbReference type="Proteomes" id="UP000324897"/>
    </source>
</evidence>
<accession>A0A5J9VGU6</accession>
<feature type="region of interest" description="Disordered" evidence="1">
    <location>
        <begin position="86"/>
        <end position="114"/>
    </location>
</feature>
<feature type="non-terminal residue" evidence="2">
    <location>
        <position position="1"/>
    </location>
</feature>